<dbReference type="AlphaFoldDB" id="A0AAD7XDM1"/>
<reference evidence="2" key="1">
    <citation type="submission" date="2022-11" db="EMBL/GenBank/DDBJ databases">
        <title>Genome Sequence of Cubamyces cubensis.</title>
        <authorList>
            <person name="Buettner E."/>
        </authorList>
    </citation>
    <scope>NUCLEOTIDE SEQUENCE</scope>
    <source>
        <strain evidence="2">MPL-01</strain>
    </source>
</reference>
<evidence type="ECO:0000313" key="2">
    <source>
        <dbReference type="EMBL" id="KAJ8488097.1"/>
    </source>
</evidence>
<sequence length="373" mass="42550">MPRDRKKFTPAIYRCPYCTRPVKYCKNLSGLTQHINTVHIELFRAPSPPRFQSPPPLGGVTREDQPAVQELRDFPYEPLNLTSETQHNPVPETSQPEGAEQLQGPLICESHPVLNGQPCTPSGEFLPQGAPPPARDRAQPGDWFLFNDRVEFELAEFLYKTEQMSAKNITTLILVLCYRYDYPWRRTLEVPQDSLLRSPTGARWTKSMRFGNPDFDGEFDYAPYREFTPGGNRRFQHFMSGNWAWRQADLIAADQPDVKGAITTTTRCLTDENGVNGTASEWILCALVEWFSPVADAPDEDTGLWVVEPDYHPDGRRVQDVVHLQTVLRAAHLIPVFCPDPTPVQLKQHAVLDSYRAFYVKKYTDHHAHEIAF</sequence>
<accession>A0AAD7XDM1</accession>
<name>A0AAD7XDM1_9APHY</name>
<evidence type="ECO:0000313" key="3">
    <source>
        <dbReference type="Proteomes" id="UP001215151"/>
    </source>
</evidence>
<dbReference type="Proteomes" id="UP001215151">
    <property type="component" value="Unassembled WGS sequence"/>
</dbReference>
<feature type="region of interest" description="Disordered" evidence="1">
    <location>
        <begin position="80"/>
        <end position="100"/>
    </location>
</feature>
<feature type="compositionally biased region" description="Polar residues" evidence="1">
    <location>
        <begin position="80"/>
        <end position="96"/>
    </location>
</feature>
<dbReference type="Pfam" id="PF18759">
    <property type="entry name" value="Plavaka"/>
    <property type="match status" value="1"/>
</dbReference>
<keyword evidence="3" id="KW-1185">Reference proteome</keyword>
<dbReference type="EMBL" id="JAPEVG010000068">
    <property type="protein sequence ID" value="KAJ8488097.1"/>
    <property type="molecule type" value="Genomic_DNA"/>
</dbReference>
<gene>
    <name evidence="2" type="ORF">ONZ51_g3767</name>
</gene>
<evidence type="ECO:0008006" key="4">
    <source>
        <dbReference type="Google" id="ProtNLM"/>
    </source>
</evidence>
<proteinExistence type="predicted"/>
<dbReference type="InterPro" id="IPR041078">
    <property type="entry name" value="Plavaka"/>
</dbReference>
<organism evidence="2 3">
    <name type="scientific">Trametes cubensis</name>
    <dbReference type="NCBI Taxonomy" id="1111947"/>
    <lineage>
        <taxon>Eukaryota</taxon>
        <taxon>Fungi</taxon>
        <taxon>Dikarya</taxon>
        <taxon>Basidiomycota</taxon>
        <taxon>Agaricomycotina</taxon>
        <taxon>Agaricomycetes</taxon>
        <taxon>Polyporales</taxon>
        <taxon>Polyporaceae</taxon>
        <taxon>Trametes</taxon>
    </lineage>
</organism>
<comment type="caution">
    <text evidence="2">The sequence shown here is derived from an EMBL/GenBank/DDBJ whole genome shotgun (WGS) entry which is preliminary data.</text>
</comment>
<evidence type="ECO:0000256" key="1">
    <source>
        <dbReference type="SAM" id="MobiDB-lite"/>
    </source>
</evidence>
<protein>
    <recommendedName>
        <fullName evidence="4">C2H2-type domain-containing protein</fullName>
    </recommendedName>
</protein>